<evidence type="ECO:0000313" key="2">
    <source>
        <dbReference type="EMBL" id="MDP4573965.1"/>
    </source>
</evidence>
<comment type="caution">
    <text evidence="2">The sequence shown here is derived from an EMBL/GenBank/DDBJ whole genome shotgun (WGS) entry which is preliminary data.</text>
</comment>
<proteinExistence type="predicted"/>
<accession>A0ABT9HLU3</accession>
<dbReference type="RefSeq" id="WP_305931422.1">
    <property type="nucleotide sequence ID" value="NZ_JAVAIM010000001.1"/>
</dbReference>
<organism evidence="2 3">
    <name type="scientific">Qipengyuania profundimaris</name>
    <dbReference type="NCBI Taxonomy" id="3067652"/>
    <lineage>
        <taxon>Bacteria</taxon>
        <taxon>Pseudomonadati</taxon>
        <taxon>Pseudomonadota</taxon>
        <taxon>Alphaproteobacteria</taxon>
        <taxon>Sphingomonadales</taxon>
        <taxon>Erythrobacteraceae</taxon>
        <taxon>Qipengyuania</taxon>
    </lineage>
</organism>
<keyword evidence="1" id="KW-0472">Membrane</keyword>
<evidence type="ECO:0000313" key="3">
    <source>
        <dbReference type="Proteomes" id="UP001240639"/>
    </source>
</evidence>
<feature type="transmembrane region" description="Helical" evidence="1">
    <location>
        <begin position="54"/>
        <end position="74"/>
    </location>
</feature>
<keyword evidence="1" id="KW-0812">Transmembrane</keyword>
<sequence length="90" mass="10033">MTDRPTKPDDAWFLPKAFGYGAGWPIRWQGWALVIGYLVIVGACERVLDWDTIVGAGTAFAIIVPATLALILIAKAKTRGEWRWRWGSTD</sequence>
<keyword evidence="3" id="KW-1185">Reference proteome</keyword>
<reference evidence="2 3" key="1">
    <citation type="submission" date="2023-08" db="EMBL/GenBank/DDBJ databases">
        <title>genomic of G39.</title>
        <authorList>
            <person name="Wang Y."/>
        </authorList>
    </citation>
    <scope>NUCLEOTIDE SEQUENCE [LARGE SCALE GENOMIC DNA]</scope>
    <source>
        <strain evidence="2 3">G39</strain>
    </source>
</reference>
<feature type="transmembrane region" description="Helical" evidence="1">
    <location>
        <begin position="30"/>
        <end position="48"/>
    </location>
</feature>
<protein>
    <recommendedName>
        <fullName evidence="4">DUF2628 domain-containing protein</fullName>
    </recommendedName>
</protein>
<name>A0ABT9HLU3_9SPHN</name>
<evidence type="ECO:0000256" key="1">
    <source>
        <dbReference type="SAM" id="Phobius"/>
    </source>
</evidence>
<gene>
    <name evidence="2" type="ORF">Q9K02_02275</name>
</gene>
<dbReference type="EMBL" id="JAVAIM010000001">
    <property type="protein sequence ID" value="MDP4573965.1"/>
    <property type="molecule type" value="Genomic_DNA"/>
</dbReference>
<keyword evidence="1" id="KW-1133">Transmembrane helix</keyword>
<dbReference type="Proteomes" id="UP001240639">
    <property type="component" value="Unassembled WGS sequence"/>
</dbReference>
<evidence type="ECO:0008006" key="4">
    <source>
        <dbReference type="Google" id="ProtNLM"/>
    </source>
</evidence>